<reference evidence="2 3" key="1">
    <citation type="submission" date="2019-10" db="EMBL/GenBank/DDBJ databases">
        <title>Alkalibaculum tamaniensis sp.nov., a new alkaliphilic acetogen, isolated on methoxylated aromatics from a mud volcano.</title>
        <authorList>
            <person name="Khomyakova M.A."/>
            <person name="Merkel A.Y."/>
            <person name="Bonch-Osmolovskaya E.A."/>
            <person name="Slobodkin A.I."/>
        </authorList>
    </citation>
    <scope>NUCLEOTIDE SEQUENCE [LARGE SCALE GENOMIC DNA]</scope>
    <source>
        <strain evidence="2 3">M08DMB</strain>
    </source>
</reference>
<dbReference type="AlphaFoldDB" id="A0A6A7K4B8"/>
<dbReference type="PANTHER" id="PTHR43792:SF1">
    <property type="entry name" value="N-ACETYLTRANSFERASE DOMAIN-CONTAINING PROTEIN"/>
    <property type="match status" value="1"/>
</dbReference>
<dbReference type="PANTHER" id="PTHR43792">
    <property type="entry name" value="GNAT FAMILY, PUTATIVE (AFU_ORTHOLOGUE AFUA_3G00765)-RELATED-RELATED"/>
    <property type="match status" value="1"/>
</dbReference>
<proteinExistence type="predicted"/>
<dbReference type="Gene3D" id="3.40.630.30">
    <property type="match status" value="1"/>
</dbReference>
<sequence length="184" mass="21768">MMKIETDRLILRPLGTQDFEAFYSYSSVSENMTYMIFGPYTPESARGFLEICEKWWKDQPPKIYEFAVMLKESDKMIGNCGLYLDGESRNTGMLGWCTHRDYWNHGYATEFVEALLKFGFEELKLHRIHAECNADNIASARVMEHVGMRREGHFIKNRFDRVGDQKMWYSEFFYGILRDEYLGL</sequence>
<gene>
    <name evidence="2" type="ORF">GC105_00210</name>
</gene>
<dbReference type="InterPro" id="IPR000182">
    <property type="entry name" value="GNAT_dom"/>
</dbReference>
<feature type="domain" description="N-acetyltransferase" evidence="1">
    <location>
        <begin position="9"/>
        <end position="169"/>
    </location>
</feature>
<dbReference type="SUPFAM" id="SSF55729">
    <property type="entry name" value="Acyl-CoA N-acyltransferases (Nat)"/>
    <property type="match status" value="1"/>
</dbReference>
<keyword evidence="2" id="KW-0808">Transferase</keyword>
<dbReference type="EMBL" id="WHNX01000001">
    <property type="protein sequence ID" value="MPW24220.1"/>
    <property type="molecule type" value="Genomic_DNA"/>
</dbReference>
<name>A0A6A7K4B8_9FIRM</name>
<evidence type="ECO:0000313" key="2">
    <source>
        <dbReference type="EMBL" id="MPW24220.1"/>
    </source>
</evidence>
<dbReference type="Proteomes" id="UP000440004">
    <property type="component" value="Unassembled WGS sequence"/>
</dbReference>
<protein>
    <submittedName>
        <fullName evidence="2">GNAT family N-acetyltransferase</fullName>
    </submittedName>
</protein>
<keyword evidence="3" id="KW-1185">Reference proteome</keyword>
<evidence type="ECO:0000259" key="1">
    <source>
        <dbReference type="PROSITE" id="PS51186"/>
    </source>
</evidence>
<dbReference type="GO" id="GO:0016747">
    <property type="term" value="F:acyltransferase activity, transferring groups other than amino-acyl groups"/>
    <property type="evidence" value="ECO:0007669"/>
    <property type="project" value="InterPro"/>
</dbReference>
<comment type="caution">
    <text evidence="2">The sequence shown here is derived from an EMBL/GenBank/DDBJ whole genome shotgun (WGS) entry which is preliminary data.</text>
</comment>
<evidence type="ECO:0000313" key="3">
    <source>
        <dbReference type="Proteomes" id="UP000440004"/>
    </source>
</evidence>
<dbReference type="Pfam" id="PF13302">
    <property type="entry name" value="Acetyltransf_3"/>
    <property type="match status" value="1"/>
</dbReference>
<accession>A0A6A7K4B8</accession>
<dbReference type="InterPro" id="IPR051531">
    <property type="entry name" value="N-acetyltransferase"/>
</dbReference>
<dbReference type="RefSeq" id="WP_152800528.1">
    <property type="nucleotide sequence ID" value="NZ_WHNX01000001.1"/>
</dbReference>
<dbReference type="InterPro" id="IPR016181">
    <property type="entry name" value="Acyl_CoA_acyltransferase"/>
</dbReference>
<dbReference type="PROSITE" id="PS51186">
    <property type="entry name" value="GNAT"/>
    <property type="match status" value="1"/>
</dbReference>
<organism evidence="2 3">
    <name type="scientific">Alkalibaculum sporogenes</name>
    <dbReference type="NCBI Taxonomy" id="2655001"/>
    <lineage>
        <taxon>Bacteria</taxon>
        <taxon>Bacillati</taxon>
        <taxon>Bacillota</taxon>
        <taxon>Clostridia</taxon>
        <taxon>Eubacteriales</taxon>
        <taxon>Eubacteriaceae</taxon>
        <taxon>Alkalibaculum</taxon>
    </lineage>
</organism>